<dbReference type="SUPFAM" id="SSF50156">
    <property type="entry name" value="PDZ domain-like"/>
    <property type="match status" value="1"/>
</dbReference>
<gene>
    <name evidence="8" type="ORF">PTSG_03869</name>
</gene>
<dbReference type="CDD" id="cd00047">
    <property type="entry name" value="PTPc"/>
    <property type="match status" value="1"/>
</dbReference>
<dbReference type="AlphaFoldDB" id="F2U5M1"/>
<evidence type="ECO:0000256" key="3">
    <source>
        <dbReference type="ARBA" id="ARBA00022912"/>
    </source>
</evidence>
<protein>
    <recommendedName>
        <fullName evidence="1">protein-tyrosine-phosphatase</fullName>
        <ecNumber evidence="1">3.1.3.48</ecNumber>
    </recommendedName>
</protein>
<dbReference type="PROSITE" id="PS50055">
    <property type="entry name" value="TYR_PHOSPHATASE_PTP"/>
    <property type="match status" value="1"/>
</dbReference>
<dbReference type="PROSITE" id="PS00383">
    <property type="entry name" value="TYR_PHOSPHATASE_1"/>
    <property type="match status" value="1"/>
</dbReference>
<feature type="domain" description="PDZ" evidence="7">
    <location>
        <begin position="315"/>
        <end position="393"/>
    </location>
</feature>
<dbReference type="InParanoid" id="F2U5M1"/>
<evidence type="ECO:0000259" key="5">
    <source>
        <dbReference type="PROSITE" id="PS50055"/>
    </source>
</evidence>
<dbReference type="OMA" id="KRAQCIQ"/>
<feature type="domain" description="Tyrosine-protein phosphatase" evidence="5">
    <location>
        <begin position="63"/>
        <end position="298"/>
    </location>
</feature>
<dbReference type="SMART" id="SM00228">
    <property type="entry name" value="PDZ"/>
    <property type="match status" value="1"/>
</dbReference>
<dbReference type="InterPro" id="IPR050348">
    <property type="entry name" value="Protein-Tyr_Phosphatase"/>
</dbReference>
<dbReference type="InterPro" id="IPR016130">
    <property type="entry name" value="Tyr_Pase_AS"/>
</dbReference>
<dbReference type="FunCoup" id="F2U5M1">
    <property type="interactions" value="253"/>
</dbReference>
<dbReference type="KEGG" id="sre:PTSG_03869"/>
<accession>F2U5M1</accession>
<dbReference type="InterPro" id="IPR036034">
    <property type="entry name" value="PDZ_sf"/>
</dbReference>
<evidence type="ECO:0000256" key="1">
    <source>
        <dbReference type="ARBA" id="ARBA00013064"/>
    </source>
</evidence>
<dbReference type="PANTHER" id="PTHR19134">
    <property type="entry name" value="RECEPTOR-TYPE TYROSINE-PROTEIN PHOSPHATASE"/>
    <property type="match status" value="1"/>
</dbReference>
<keyword evidence="9" id="KW-1185">Reference proteome</keyword>
<dbReference type="Pfam" id="PF00595">
    <property type="entry name" value="PDZ"/>
    <property type="match status" value="1"/>
</dbReference>
<evidence type="ECO:0000256" key="4">
    <source>
        <dbReference type="ARBA" id="ARBA00051722"/>
    </source>
</evidence>
<dbReference type="Gene3D" id="2.30.42.10">
    <property type="match status" value="1"/>
</dbReference>
<dbReference type="InterPro" id="IPR000387">
    <property type="entry name" value="Tyr_Pase_dom"/>
</dbReference>
<dbReference type="InterPro" id="IPR003595">
    <property type="entry name" value="Tyr_Pase_cat"/>
</dbReference>
<reference evidence="8" key="1">
    <citation type="submission" date="2009-08" db="EMBL/GenBank/DDBJ databases">
        <title>Annotation of Salpingoeca rosetta.</title>
        <authorList>
            <consortium name="The Broad Institute Genome Sequencing Platform"/>
            <person name="Russ C."/>
            <person name="Cuomo C."/>
            <person name="Burger G."/>
            <person name="Gray M.W."/>
            <person name="Holland P.W.H."/>
            <person name="King N."/>
            <person name="Lang F.B.F."/>
            <person name="Roger A.J."/>
            <person name="Ruiz-Trillo I."/>
            <person name="Young S.K."/>
            <person name="Zeng Q."/>
            <person name="Gargeya S."/>
            <person name="Alvarado L."/>
            <person name="Berlin A."/>
            <person name="Chapman S.B."/>
            <person name="Chen Z."/>
            <person name="Freedman E."/>
            <person name="Gellesch M."/>
            <person name="Goldberg J."/>
            <person name="Griggs A."/>
            <person name="Gujja S."/>
            <person name="Heilman E."/>
            <person name="Heiman D."/>
            <person name="Howarth C."/>
            <person name="Mehta T."/>
            <person name="Neiman D."/>
            <person name="Pearson M."/>
            <person name="Roberts A."/>
            <person name="Saif S."/>
            <person name="Shea T."/>
            <person name="Shenoy N."/>
            <person name="Sisk P."/>
            <person name="Stolte C."/>
            <person name="Sykes S."/>
            <person name="White J."/>
            <person name="Yandava C."/>
            <person name="Haas B."/>
            <person name="Nusbaum C."/>
            <person name="Birren B."/>
        </authorList>
    </citation>
    <scope>NUCLEOTIDE SEQUENCE [LARGE SCALE GENOMIC DNA]</scope>
    <source>
        <strain evidence="8">ATCC 50818</strain>
    </source>
</reference>
<dbReference type="EC" id="3.1.3.48" evidence="1"/>
<dbReference type="eggNOG" id="KOG0789">
    <property type="taxonomic scope" value="Eukaryota"/>
</dbReference>
<dbReference type="SMART" id="SM00404">
    <property type="entry name" value="PTPc_motif"/>
    <property type="match status" value="1"/>
</dbReference>
<evidence type="ECO:0000256" key="2">
    <source>
        <dbReference type="ARBA" id="ARBA00022801"/>
    </source>
</evidence>
<dbReference type="InterPro" id="IPR029021">
    <property type="entry name" value="Prot-tyrosine_phosphatase-like"/>
</dbReference>
<dbReference type="FunFam" id="3.90.190.10:FF:000102">
    <property type="entry name" value="Receptor-type tyrosine-protein phosphatase"/>
    <property type="match status" value="1"/>
</dbReference>
<dbReference type="Pfam" id="PF00102">
    <property type="entry name" value="Y_phosphatase"/>
    <property type="match status" value="1"/>
</dbReference>
<proteinExistence type="predicted"/>
<dbReference type="InterPro" id="IPR001478">
    <property type="entry name" value="PDZ"/>
</dbReference>
<dbReference type="InterPro" id="IPR000242">
    <property type="entry name" value="PTP_cat"/>
</dbReference>
<sequence length="396" mass="43940">MMADQTASTAAASGGERPMRLLSVQDLRTLAQEDSTSQLLQEFERIPTFMASPADIPDGTGPKNRYVNVLPSPHSRVNLGKVGSDHTSTYINANFVTGYNHAENTYIAAQGPKANTIWDFWRMIWEHKCRIIVMMTGLRENGRAKCDKYWPDIGETMTDKTTFTVRTVEDVDCEDYVLTTFSLQHIPSGETVNISHYWFTSWPDHGVPDETWPVLDFVGAVRKHANHSHDAAPIVVHCSAGIGRTGTFMCLDICMQELQSEWRVCDVFGTVYRMRQERGGAVQTGVQYTFIHKALYDYVTPGHPKSMFGSNMPRDVGLIKPSGGSFGFTLRGSCPPFVVKLDKHGIAKANGIKLADHLLAVNQQDTSTMEHTQVVELIRNSGDVVTLTVISKAPIA</sequence>
<keyword evidence="3" id="KW-0904">Protein phosphatase</keyword>
<keyword evidence="2" id="KW-0378">Hydrolase</keyword>
<dbReference type="Gene3D" id="3.90.190.10">
    <property type="entry name" value="Protein tyrosine phosphatase superfamily"/>
    <property type="match status" value="1"/>
</dbReference>
<evidence type="ECO:0000259" key="7">
    <source>
        <dbReference type="PROSITE" id="PS50106"/>
    </source>
</evidence>
<feature type="domain" description="Tyrosine specific protein phosphatases" evidence="6">
    <location>
        <begin position="215"/>
        <end position="289"/>
    </location>
</feature>
<name>F2U5M1_SALR5</name>
<dbReference type="PANTHER" id="PTHR19134:SF534">
    <property type="entry name" value="LD27988P"/>
    <property type="match status" value="1"/>
</dbReference>
<dbReference type="Proteomes" id="UP000007799">
    <property type="component" value="Unassembled WGS sequence"/>
</dbReference>
<dbReference type="SUPFAM" id="SSF52799">
    <property type="entry name" value="(Phosphotyrosine protein) phosphatases II"/>
    <property type="match status" value="1"/>
</dbReference>
<dbReference type="PROSITE" id="PS50056">
    <property type="entry name" value="TYR_PHOSPHATASE_2"/>
    <property type="match status" value="1"/>
</dbReference>
<dbReference type="OrthoDB" id="10057603at2759"/>
<dbReference type="SMART" id="SM00194">
    <property type="entry name" value="PTPc"/>
    <property type="match status" value="1"/>
</dbReference>
<dbReference type="EMBL" id="GL832962">
    <property type="protein sequence ID" value="EGD83237.1"/>
    <property type="molecule type" value="Genomic_DNA"/>
</dbReference>
<evidence type="ECO:0000313" key="9">
    <source>
        <dbReference type="Proteomes" id="UP000007799"/>
    </source>
</evidence>
<dbReference type="PRINTS" id="PR00700">
    <property type="entry name" value="PRTYPHPHTASE"/>
</dbReference>
<evidence type="ECO:0000313" key="8">
    <source>
        <dbReference type="EMBL" id="EGD83237.1"/>
    </source>
</evidence>
<organism evidence="9">
    <name type="scientific">Salpingoeca rosetta (strain ATCC 50818 / BSB-021)</name>
    <dbReference type="NCBI Taxonomy" id="946362"/>
    <lineage>
        <taxon>Eukaryota</taxon>
        <taxon>Choanoflagellata</taxon>
        <taxon>Craspedida</taxon>
        <taxon>Salpingoecidae</taxon>
        <taxon>Salpingoeca</taxon>
    </lineage>
</organism>
<evidence type="ECO:0000259" key="6">
    <source>
        <dbReference type="PROSITE" id="PS50056"/>
    </source>
</evidence>
<comment type="catalytic activity">
    <reaction evidence="4">
        <text>O-phospho-L-tyrosyl-[protein] + H2O = L-tyrosyl-[protein] + phosphate</text>
        <dbReference type="Rhea" id="RHEA:10684"/>
        <dbReference type="Rhea" id="RHEA-COMP:10136"/>
        <dbReference type="Rhea" id="RHEA-COMP:20101"/>
        <dbReference type="ChEBI" id="CHEBI:15377"/>
        <dbReference type="ChEBI" id="CHEBI:43474"/>
        <dbReference type="ChEBI" id="CHEBI:46858"/>
        <dbReference type="ChEBI" id="CHEBI:61978"/>
        <dbReference type="EC" id="3.1.3.48"/>
    </reaction>
</comment>
<dbReference type="GO" id="GO:0004725">
    <property type="term" value="F:protein tyrosine phosphatase activity"/>
    <property type="evidence" value="ECO:0007669"/>
    <property type="project" value="UniProtKB-EC"/>
</dbReference>
<dbReference type="PROSITE" id="PS50106">
    <property type="entry name" value="PDZ"/>
    <property type="match status" value="1"/>
</dbReference>
<dbReference type="RefSeq" id="XP_004995601.1">
    <property type="nucleotide sequence ID" value="XM_004995544.1"/>
</dbReference>
<dbReference type="GeneID" id="16076181"/>
<dbReference type="STRING" id="946362.F2U5M1"/>